<dbReference type="SUPFAM" id="SSF53335">
    <property type="entry name" value="S-adenosyl-L-methionine-dependent methyltransferases"/>
    <property type="match status" value="1"/>
</dbReference>
<dbReference type="STRING" id="105231.A0A1Y1HVA4"/>
<name>A0A1Y1HVA4_KLENI</name>
<dbReference type="AlphaFoldDB" id="A0A1Y1HVA4"/>
<dbReference type="Pfam" id="PF08241">
    <property type="entry name" value="Methyltransf_11"/>
    <property type="match status" value="1"/>
</dbReference>
<dbReference type="Gene3D" id="3.40.50.150">
    <property type="entry name" value="Vaccinia Virus protein VP39"/>
    <property type="match status" value="1"/>
</dbReference>
<dbReference type="InterPro" id="IPR013216">
    <property type="entry name" value="Methyltransf_11"/>
</dbReference>
<dbReference type="InterPro" id="IPR029063">
    <property type="entry name" value="SAM-dependent_MTases_sf"/>
</dbReference>
<evidence type="ECO:0000313" key="2">
    <source>
        <dbReference type="EMBL" id="GAQ82093.1"/>
    </source>
</evidence>
<dbReference type="OrthoDB" id="2013972at2759"/>
<dbReference type="GO" id="GO:0008168">
    <property type="term" value="F:methyltransferase activity"/>
    <property type="evidence" value="ECO:0000318"/>
    <property type="project" value="GO_Central"/>
</dbReference>
<dbReference type="EMBL" id="DF237049">
    <property type="protein sequence ID" value="GAQ82093.1"/>
    <property type="molecule type" value="Genomic_DNA"/>
</dbReference>
<dbReference type="OMA" id="GCSVGMS"/>
<sequence length="334" mass="37461">MEATTTVKQNREWGDLEQPDWSGDSLLSKVINTLIGIKPLYSLMKAGARRMMISTAEKNGVPWRRHFKELETSDVYKELELIEDKSILYPDYYLQPFHAYDRGNLCWQAAFEVDSASASMVLRGVPQASSVDEANAYLRGNWLERIREHHEMHSGGLPVKRIVDVGCATGISTRFLANKFGSAEEVLGLDLSPYFLSVAQFRDRQAREAGQPVRPIQWMHKLGENTGLPDDSVDIVSLAFVLHECPNSAARDLIQEAKRILRPGGTIAIIDNSPRSKIIQSLPAPVYTLMKSTEPWSDEFYGRNLARMLSEAGFKNVEEVLTDARHSTMTGTAC</sequence>
<dbReference type="CDD" id="cd02440">
    <property type="entry name" value="AdoMet_MTases"/>
    <property type="match status" value="1"/>
</dbReference>
<proteinExistence type="predicted"/>
<dbReference type="InterPro" id="IPR050508">
    <property type="entry name" value="Methyltransf_Superfamily"/>
</dbReference>
<dbReference type="Proteomes" id="UP000054558">
    <property type="component" value="Unassembled WGS sequence"/>
</dbReference>
<dbReference type="GO" id="GO:0008757">
    <property type="term" value="F:S-adenosylmethionine-dependent methyltransferase activity"/>
    <property type="evidence" value="ECO:0007669"/>
    <property type="project" value="InterPro"/>
</dbReference>
<evidence type="ECO:0000313" key="3">
    <source>
        <dbReference type="Proteomes" id="UP000054558"/>
    </source>
</evidence>
<reference evidence="2 3" key="1">
    <citation type="journal article" date="2014" name="Nat. Commun.">
        <title>Klebsormidium flaccidum genome reveals primary factors for plant terrestrial adaptation.</title>
        <authorList>
            <person name="Hori K."/>
            <person name="Maruyama F."/>
            <person name="Fujisawa T."/>
            <person name="Togashi T."/>
            <person name="Yamamoto N."/>
            <person name="Seo M."/>
            <person name="Sato S."/>
            <person name="Yamada T."/>
            <person name="Mori H."/>
            <person name="Tajima N."/>
            <person name="Moriyama T."/>
            <person name="Ikeuchi M."/>
            <person name="Watanabe M."/>
            <person name="Wada H."/>
            <person name="Kobayashi K."/>
            <person name="Saito M."/>
            <person name="Masuda T."/>
            <person name="Sasaki-Sekimoto Y."/>
            <person name="Mashiguchi K."/>
            <person name="Awai K."/>
            <person name="Shimojima M."/>
            <person name="Masuda S."/>
            <person name="Iwai M."/>
            <person name="Nobusawa T."/>
            <person name="Narise T."/>
            <person name="Kondo S."/>
            <person name="Saito H."/>
            <person name="Sato R."/>
            <person name="Murakawa M."/>
            <person name="Ihara Y."/>
            <person name="Oshima-Yamada Y."/>
            <person name="Ohtaka K."/>
            <person name="Satoh M."/>
            <person name="Sonobe K."/>
            <person name="Ishii M."/>
            <person name="Ohtani R."/>
            <person name="Kanamori-Sato M."/>
            <person name="Honoki R."/>
            <person name="Miyazaki D."/>
            <person name="Mochizuki H."/>
            <person name="Umetsu J."/>
            <person name="Higashi K."/>
            <person name="Shibata D."/>
            <person name="Kamiya Y."/>
            <person name="Sato N."/>
            <person name="Nakamura Y."/>
            <person name="Tabata S."/>
            <person name="Ida S."/>
            <person name="Kurokawa K."/>
            <person name="Ohta H."/>
        </authorList>
    </citation>
    <scope>NUCLEOTIDE SEQUENCE [LARGE SCALE GENOMIC DNA]</scope>
    <source>
        <strain evidence="2 3">NIES-2285</strain>
    </source>
</reference>
<keyword evidence="3" id="KW-1185">Reference proteome</keyword>
<dbReference type="PANTHER" id="PTHR42912">
    <property type="entry name" value="METHYLTRANSFERASE"/>
    <property type="match status" value="1"/>
</dbReference>
<dbReference type="PANTHER" id="PTHR42912:SF80">
    <property type="entry name" value="METHYLTRANSFERASE DOMAIN-CONTAINING PROTEIN"/>
    <property type="match status" value="1"/>
</dbReference>
<accession>A0A1Y1HVA4</accession>
<organism evidence="2 3">
    <name type="scientific">Klebsormidium nitens</name>
    <name type="common">Green alga</name>
    <name type="synonym">Ulothrix nitens</name>
    <dbReference type="NCBI Taxonomy" id="105231"/>
    <lineage>
        <taxon>Eukaryota</taxon>
        <taxon>Viridiplantae</taxon>
        <taxon>Streptophyta</taxon>
        <taxon>Klebsormidiophyceae</taxon>
        <taxon>Klebsormidiales</taxon>
        <taxon>Klebsormidiaceae</taxon>
        <taxon>Klebsormidium</taxon>
    </lineage>
</organism>
<gene>
    <name evidence="2" type="ORF">KFL_001000150</name>
</gene>
<evidence type="ECO:0000259" key="1">
    <source>
        <dbReference type="Pfam" id="PF08241"/>
    </source>
</evidence>
<protein>
    <recommendedName>
        <fullName evidence="1">Methyltransferase type 11 domain-containing protein</fullName>
    </recommendedName>
</protein>
<feature type="domain" description="Methyltransferase type 11" evidence="1">
    <location>
        <begin position="163"/>
        <end position="269"/>
    </location>
</feature>